<evidence type="ECO:0000313" key="2">
    <source>
        <dbReference type="EMBL" id="SDY31605.1"/>
    </source>
</evidence>
<organism evidence="2 3">
    <name type="scientific">Hymenobacter psychrophilus</name>
    <dbReference type="NCBI Taxonomy" id="651662"/>
    <lineage>
        <taxon>Bacteria</taxon>
        <taxon>Pseudomonadati</taxon>
        <taxon>Bacteroidota</taxon>
        <taxon>Cytophagia</taxon>
        <taxon>Cytophagales</taxon>
        <taxon>Hymenobacteraceae</taxon>
        <taxon>Hymenobacter</taxon>
    </lineage>
</organism>
<feature type="region of interest" description="Disordered" evidence="1">
    <location>
        <begin position="20"/>
        <end position="55"/>
    </location>
</feature>
<name>A0A1H3IW96_9BACT</name>
<gene>
    <name evidence="2" type="ORF">SAMN04488069_107168</name>
</gene>
<feature type="compositionally biased region" description="Polar residues" evidence="1">
    <location>
        <begin position="44"/>
        <end position="55"/>
    </location>
</feature>
<protein>
    <submittedName>
        <fullName evidence="2">Uncharacterized protein</fullName>
    </submittedName>
</protein>
<dbReference type="Proteomes" id="UP000199249">
    <property type="component" value="Unassembled WGS sequence"/>
</dbReference>
<sequence>MKYSLLMLSLILLNACTLTPHRGKSGQLAPEREMMDPDRFPADSAQSLPLNDSLR</sequence>
<proteinExistence type="predicted"/>
<evidence type="ECO:0000313" key="3">
    <source>
        <dbReference type="Proteomes" id="UP000199249"/>
    </source>
</evidence>
<dbReference type="AlphaFoldDB" id="A0A1H3IW96"/>
<dbReference type="EMBL" id="FNOV01000007">
    <property type="protein sequence ID" value="SDY31605.1"/>
    <property type="molecule type" value="Genomic_DNA"/>
</dbReference>
<feature type="compositionally biased region" description="Basic and acidic residues" evidence="1">
    <location>
        <begin position="30"/>
        <end position="41"/>
    </location>
</feature>
<reference evidence="3" key="1">
    <citation type="submission" date="2016-10" db="EMBL/GenBank/DDBJ databases">
        <authorList>
            <person name="Varghese N."/>
            <person name="Submissions S."/>
        </authorList>
    </citation>
    <scope>NUCLEOTIDE SEQUENCE [LARGE SCALE GENOMIC DNA]</scope>
    <source>
        <strain evidence="3">CGMCC 1.8975</strain>
    </source>
</reference>
<keyword evidence="3" id="KW-1185">Reference proteome</keyword>
<evidence type="ECO:0000256" key="1">
    <source>
        <dbReference type="SAM" id="MobiDB-lite"/>
    </source>
</evidence>
<accession>A0A1H3IW96</accession>